<dbReference type="PANTHER" id="PTHR12598:SF0">
    <property type="entry name" value="COPPER HOMEOSTASIS PROTEIN CUTC HOMOLOG"/>
    <property type="match status" value="1"/>
</dbReference>
<dbReference type="Pfam" id="PF03932">
    <property type="entry name" value="CutC"/>
    <property type="match status" value="1"/>
</dbReference>
<proteinExistence type="inferred from homology"/>
<comment type="similarity">
    <text evidence="1">Belongs to the CutC family.</text>
</comment>
<dbReference type="GO" id="GO:0005507">
    <property type="term" value="F:copper ion binding"/>
    <property type="evidence" value="ECO:0007669"/>
    <property type="project" value="TreeGrafter"/>
</dbReference>
<accession>A0A9P6JTL6</accession>
<evidence type="ECO:0000313" key="4">
    <source>
        <dbReference type="Proteomes" id="UP000807306"/>
    </source>
</evidence>
<dbReference type="SUPFAM" id="SSF110395">
    <property type="entry name" value="CutC-like"/>
    <property type="match status" value="1"/>
</dbReference>
<dbReference type="EMBL" id="MU157833">
    <property type="protein sequence ID" value="KAF9531904.1"/>
    <property type="molecule type" value="Genomic_DNA"/>
</dbReference>
<protein>
    <recommendedName>
        <fullName evidence="2">Copper homeostasis protein cutC homolog</fullName>
    </recommendedName>
</protein>
<name>A0A9P6JTL6_9AGAR</name>
<organism evidence="3 4">
    <name type="scientific">Crepidotus variabilis</name>
    <dbReference type="NCBI Taxonomy" id="179855"/>
    <lineage>
        <taxon>Eukaryota</taxon>
        <taxon>Fungi</taxon>
        <taxon>Dikarya</taxon>
        <taxon>Basidiomycota</taxon>
        <taxon>Agaricomycotina</taxon>
        <taxon>Agaricomycetes</taxon>
        <taxon>Agaricomycetidae</taxon>
        <taxon>Agaricales</taxon>
        <taxon>Agaricineae</taxon>
        <taxon>Crepidotaceae</taxon>
        <taxon>Crepidotus</taxon>
    </lineage>
</organism>
<dbReference type="HAMAP" id="MF_00795">
    <property type="entry name" value="CutC"/>
    <property type="match status" value="1"/>
</dbReference>
<dbReference type="Proteomes" id="UP000807306">
    <property type="component" value="Unassembled WGS sequence"/>
</dbReference>
<gene>
    <name evidence="3" type="ORF">CPB83DRAFT_848007</name>
</gene>
<dbReference type="OrthoDB" id="7392499at2759"/>
<dbReference type="Gene3D" id="3.20.20.380">
    <property type="entry name" value="Copper homeostasis (CutC) domain"/>
    <property type="match status" value="1"/>
</dbReference>
<sequence length="286" mass="31645">MPANTNTTEVVQGALLIEVCVDSVESAIAAINGGADRLEVCANLANGGGTTPTIGLLKAIQSTVDVPLMVMIRPRTGDFYYTREELGIMLEDIRILKHFGGIRGFVLGVLTREARIDVECMKVLVDEILPLEVCFHRAFDMTRDPIEALQDIDDIGGISRILTSGQKSKAPEGLTTLEALFKTRKELVEDDAWGLTIMPGSGVNGATLPKLFHALMPLGLREIHLSGGRWIPSNMLFKRNGMGMNSGDKEFEWSVWRTEQQEVQLVREIADSLWRDYFRGQSPNQE</sequence>
<evidence type="ECO:0000256" key="2">
    <source>
        <dbReference type="ARBA" id="ARBA00019014"/>
    </source>
</evidence>
<evidence type="ECO:0000313" key="3">
    <source>
        <dbReference type="EMBL" id="KAF9531904.1"/>
    </source>
</evidence>
<dbReference type="PANTHER" id="PTHR12598">
    <property type="entry name" value="COPPER HOMEOSTASIS PROTEIN CUTC"/>
    <property type="match status" value="1"/>
</dbReference>
<dbReference type="InterPro" id="IPR005627">
    <property type="entry name" value="CutC-like"/>
</dbReference>
<keyword evidence="4" id="KW-1185">Reference proteome</keyword>
<reference evidence="3" key="1">
    <citation type="submission" date="2020-11" db="EMBL/GenBank/DDBJ databases">
        <authorList>
            <consortium name="DOE Joint Genome Institute"/>
            <person name="Ahrendt S."/>
            <person name="Riley R."/>
            <person name="Andreopoulos W."/>
            <person name="Labutti K."/>
            <person name="Pangilinan J."/>
            <person name="Ruiz-Duenas F.J."/>
            <person name="Barrasa J.M."/>
            <person name="Sanchez-Garcia M."/>
            <person name="Camarero S."/>
            <person name="Miyauchi S."/>
            <person name="Serrano A."/>
            <person name="Linde D."/>
            <person name="Babiker R."/>
            <person name="Drula E."/>
            <person name="Ayuso-Fernandez I."/>
            <person name="Pacheco R."/>
            <person name="Padilla G."/>
            <person name="Ferreira P."/>
            <person name="Barriuso J."/>
            <person name="Kellner H."/>
            <person name="Castanera R."/>
            <person name="Alfaro M."/>
            <person name="Ramirez L."/>
            <person name="Pisabarro A.G."/>
            <person name="Kuo A."/>
            <person name="Tritt A."/>
            <person name="Lipzen A."/>
            <person name="He G."/>
            <person name="Yan M."/>
            <person name="Ng V."/>
            <person name="Cullen D."/>
            <person name="Martin F."/>
            <person name="Rosso M.-N."/>
            <person name="Henrissat B."/>
            <person name="Hibbett D."/>
            <person name="Martinez A.T."/>
            <person name="Grigoriev I.V."/>
        </authorList>
    </citation>
    <scope>NUCLEOTIDE SEQUENCE</scope>
    <source>
        <strain evidence="3">CBS 506.95</strain>
    </source>
</reference>
<dbReference type="AlphaFoldDB" id="A0A9P6JTL6"/>
<dbReference type="FunFam" id="3.20.20.380:FF:000001">
    <property type="entry name" value="Copper homeostasis protein CutC"/>
    <property type="match status" value="1"/>
</dbReference>
<comment type="caution">
    <text evidence="3">The sequence shown here is derived from an EMBL/GenBank/DDBJ whole genome shotgun (WGS) entry which is preliminary data.</text>
</comment>
<dbReference type="InterPro" id="IPR036822">
    <property type="entry name" value="CutC-like_dom_sf"/>
</dbReference>
<evidence type="ECO:0000256" key="1">
    <source>
        <dbReference type="ARBA" id="ARBA00007768"/>
    </source>
</evidence>